<proteinExistence type="inferred from homology"/>
<keyword evidence="2" id="KW-0732">Signal</keyword>
<dbReference type="PANTHER" id="PTHR42928:SF5">
    <property type="entry name" value="BLR1237 PROTEIN"/>
    <property type="match status" value="1"/>
</dbReference>
<gene>
    <name evidence="3" type="ORF">GCM10023165_09530</name>
</gene>
<dbReference type="InterPro" id="IPR005064">
    <property type="entry name" value="BUG"/>
</dbReference>
<protein>
    <submittedName>
        <fullName evidence="3">Tripartite tricarboxylate transporter substrate binding protein</fullName>
    </submittedName>
</protein>
<dbReference type="PIRSF" id="PIRSF017082">
    <property type="entry name" value="YflP"/>
    <property type="match status" value="1"/>
</dbReference>
<dbReference type="EMBL" id="BAABGJ010000008">
    <property type="protein sequence ID" value="GAA4334006.1"/>
    <property type="molecule type" value="Genomic_DNA"/>
</dbReference>
<feature type="signal peptide" evidence="2">
    <location>
        <begin position="1"/>
        <end position="26"/>
    </location>
</feature>
<evidence type="ECO:0000313" key="3">
    <source>
        <dbReference type="EMBL" id="GAA4334006.1"/>
    </source>
</evidence>
<dbReference type="CDD" id="cd07012">
    <property type="entry name" value="PBP2_Bug_TTT"/>
    <property type="match status" value="1"/>
</dbReference>
<sequence>MNRRELMRTASALALAHLAGLRAAQAQEDPAAYPTRPIRVMIGFAPGGSTDAPMRVLAEAVAKILGQPVVIENKPGAAGVIPTQMLQAAPPDGYTLAIAPAGVYRLPYTTDIKWNPASDLCYVIGLSGYAFGTVVPASSPIRSLADYIAYAKANPDMLTYSSPGVGTTNHLTMEQFSRATGVKLNHVPYKGSAESLQALLAGHVQSAAETSAFVPHVESGKLRLLAVWSDKRMARFPEVPTLKELGIDIVQTSPWGLVAPKGTHPTIQARLHDAFKQAMEQPAFKASLARFDMEPDYRDPAQYQRFALASMKKEKDILDTLGLSRK</sequence>
<dbReference type="Proteomes" id="UP001500975">
    <property type="component" value="Unassembled WGS sequence"/>
</dbReference>
<comment type="caution">
    <text evidence="3">The sequence shown here is derived from an EMBL/GenBank/DDBJ whole genome shotgun (WGS) entry which is preliminary data.</text>
</comment>
<dbReference type="SUPFAM" id="SSF53850">
    <property type="entry name" value="Periplasmic binding protein-like II"/>
    <property type="match status" value="1"/>
</dbReference>
<evidence type="ECO:0000256" key="2">
    <source>
        <dbReference type="SAM" id="SignalP"/>
    </source>
</evidence>
<keyword evidence="4" id="KW-1185">Reference proteome</keyword>
<accession>A0ABP8H3U9</accession>
<dbReference type="RefSeq" id="WP_345536236.1">
    <property type="nucleotide sequence ID" value="NZ_BAABGJ010000008.1"/>
</dbReference>
<dbReference type="Gene3D" id="3.40.190.150">
    <property type="entry name" value="Bordetella uptake gene, domain 1"/>
    <property type="match status" value="1"/>
</dbReference>
<dbReference type="PANTHER" id="PTHR42928">
    <property type="entry name" value="TRICARBOXYLATE-BINDING PROTEIN"/>
    <property type="match status" value="1"/>
</dbReference>
<feature type="chain" id="PRO_5045117283" evidence="2">
    <location>
        <begin position="27"/>
        <end position="326"/>
    </location>
</feature>
<organism evidence="3 4">
    <name type="scientific">Variovorax defluvii</name>
    <dbReference type="NCBI Taxonomy" id="913761"/>
    <lineage>
        <taxon>Bacteria</taxon>
        <taxon>Pseudomonadati</taxon>
        <taxon>Pseudomonadota</taxon>
        <taxon>Betaproteobacteria</taxon>
        <taxon>Burkholderiales</taxon>
        <taxon>Comamonadaceae</taxon>
        <taxon>Variovorax</taxon>
    </lineage>
</organism>
<dbReference type="InterPro" id="IPR042100">
    <property type="entry name" value="Bug_dom1"/>
</dbReference>
<reference evidence="4" key="1">
    <citation type="journal article" date="2019" name="Int. J. Syst. Evol. Microbiol.">
        <title>The Global Catalogue of Microorganisms (GCM) 10K type strain sequencing project: providing services to taxonomists for standard genome sequencing and annotation.</title>
        <authorList>
            <consortium name="The Broad Institute Genomics Platform"/>
            <consortium name="The Broad Institute Genome Sequencing Center for Infectious Disease"/>
            <person name="Wu L."/>
            <person name="Ma J."/>
        </authorList>
    </citation>
    <scope>NUCLEOTIDE SEQUENCE [LARGE SCALE GENOMIC DNA]</scope>
    <source>
        <strain evidence="4">JCM 17804</strain>
    </source>
</reference>
<evidence type="ECO:0000313" key="4">
    <source>
        <dbReference type="Proteomes" id="UP001500975"/>
    </source>
</evidence>
<comment type="similarity">
    <text evidence="1">Belongs to the UPF0065 (bug) family.</text>
</comment>
<dbReference type="Gene3D" id="3.40.190.10">
    <property type="entry name" value="Periplasmic binding protein-like II"/>
    <property type="match status" value="1"/>
</dbReference>
<name>A0ABP8H3U9_9BURK</name>
<dbReference type="Pfam" id="PF03401">
    <property type="entry name" value="TctC"/>
    <property type="match status" value="1"/>
</dbReference>
<evidence type="ECO:0000256" key="1">
    <source>
        <dbReference type="ARBA" id="ARBA00006987"/>
    </source>
</evidence>